<evidence type="ECO:0000313" key="3">
    <source>
        <dbReference type="Proteomes" id="UP000199086"/>
    </source>
</evidence>
<reference evidence="2" key="1">
    <citation type="submission" date="2016-06" db="EMBL/GenBank/DDBJ databases">
        <authorList>
            <person name="Olsen C.W."/>
            <person name="Carey S."/>
            <person name="Hinshaw L."/>
            <person name="Karasin A.I."/>
        </authorList>
    </citation>
    <scope>NUCLEOTIDE SEQUENCE [LARGE SCALE GENOMIC DNA]</scope>
    <source>
        <strain evidence="2">LZ-22</strain>
    </source>
</reference>
<protein>
    <recommendedName>
        <fullName evidence="1">Helix-turn-helix domain-containing protein</fullName>
    </recommendedName>
</protein>
<dbReference type="AlphaFoldDB" id="A0A1G6GYV9"/>
<dbReference type="EMBL" id="FMYF01000005">
    <property type="protein sequence ID" value="SDB87212.1"/>
    <property type="molecule type" value="Genomic_DNA"/>
</dbReference>
<feature type="domain" description="Helix-turn-helix" evidence="1">
    <location>
        <begin position="73"/>
        <end position="122"/>
    </location>
</feature>
<proteinExistence type="predicted"/>
<accession>A0A1G6GYV9</accession>
<evidence type="ECO:0000313" key="2">
    <source>
        <dbReference type="EMBL" id="SDB87212.1"/>
    </source>
</evidence>
<organism evidence="2 3">
    <name type="scientific">Raineyella antarctica</name>
    <dbReference type="NCBI Taxonomy" id="1577474"/>
    <lineage>
        <taxon>Bacteria</taxon>
        <taxon>Bacillati</taxon>
        <taxon>Actinomycetota</taxon>
        <taxon>Actinomycetes</taxon>
        <taxon>Propionibacteriales</taxon>
        <taxon>Propionibacteriaceae</taxon>
        <taxon>Raineyella</taxon>
    </lineage>
</organism>
<evidence type="ECO:0000259" key="1">
    <source>
        <dbReference type="Pfam" id="PF12728"/>
    </source>
</evidence>
<name>A0A1G6GYV9_9ACTN</name>
<dbReference type="Proteomes" id="UP000199086">
    <property type="component" value="Unassembled WGS sequence"/>
</dbReference>
<dbReference type="Pfam" id="PF12728">
    <property type="entry name" value="HTH_17"/>
    <property type="match status" value="1"/>
</dbReference>
<gene>
    <name evidence="2" type="ORF">GA0111570_105307</name>
</gene>
<dbReference type="InterPro" id="IPR041657">
    <property type="entry name" value="HTH_17"/>
</dbReference>
<keyword evidence="3" id="KW-1185">Reference proteome</keyword>
<sequence length="131" mass="14980">MRYRVMVTRVQVAERWVRATDEEDAAKKVQAEFDKPYGYFGSWKTTTSEVEVVEAEQTTVITPNPLSEDGPMLLGIKDAGRALGISYSMVHELTTKGEIEWTQIASRKYISRDSLLAFIKENTHRGFQARY</sequence>